<dbReference type="GO" id="GO:0010073">
    <property type="term" value="P:meristem maintenance"/>
    <property type="evidence" value="ECO:0007669"/>
    <property type="project" value="InterPro"/>
</dbReference>
<dbReference type="AlphaFoldDB" id="A0A8T0RUC5"/>
<dbReference type="Proteomes" id="UP000823388">
    <property type="component" value="Chromosome 5N"/>
</dbReference>
<protein>
    <recommendedName>
        <fullName evidence="1">Aminotransferase-like plant mobile domain-containing protein</fullName>
    </recommendedName>
</protein>
<dbReference type="PANTHER" id="PTHR46033:SF82">
    <property type="entry name" value="AMINOTRANSFERASE-LIKE PLANT MOBILE DOMAIN-CONTAINING PROTEIN"/>
    <property type="match status" value="1"/>
</dbReference>
<accession>A0A8T0RUC5</accession>
<dbReference type="InterPro" id="IPR019557">
    <property type="entry name" value="AminoTfrase-like_pln_mobile"/>
</dbReference>
<gene>
    <name evidence="2" type="ORF">PVAP13_5NG208262</name>
</gene>
<dbReference type="PANTHER" id="PTHR46033">
    <property type="entry name" value="PROTEIN MAIN-LIKE 2"/>
    <property type="match status" value="1"/>
</dbReference>
<reference evidence="2" key="1">
    <citation type="submission" date="2020-05" db="EMBL/GenBank/DDBJ databases">
        <title>WGS assembly of Panicum virgatum.</title>
        <authorList>
            <person name="Lovell J.T."/>
            <person name="Jenkins J."/>
            <person name="Shu S."/>
            <person name="Juenger T.E."/>
            <person name="Schmutz J."/>
        </authorList>
    </citation>
    <scope>NUCLEOTIDE SEQUENCE</scope>
    <source>
        <strain evidence="2">AP13</strain>
    </source>
</reference>
<dbReference type="EMBL" id="CM029046">
    <property type="protein sequence ID" value="KAG2588163.1"/>
    <property type="molecule type" value="Genomic_DNA"/>
</dbReference>
<proteinExistence type="predicted"/>
<dbReference type="Pfam" id="PF10536">
    <property type="entry name" value="PMD"/>
    <property type="match status" value="1"/>
</dbReference>
<evidence type="ECO:0000313" key="2">
    <source>
        <dbReference type="EMBL" id="KAG2588163.1"/>
    </source>
</evidence>
<dbReference type="InterPro" id="IPR044824">
    <property type="entry name" value="MAIN-like"/>
</dbReference>
<organism evidence="2 3">
    <name type="scientific">Panicum virgatum</name>
    <name type="common">Blackwell switchgrass</name>
    <dbReference type="NCBI Taxonomy" id="38727"/>
    <lineage>
        <taxon>Eukaryota</taxon>
        <taxon>Viridiplantae</taxon>
        <taxon>Streptophyta</taxon>
        <taxon>Embryophyta</taxon>
        <taxon>Tracheophyta</taxon>
        <taxon>Spermatophyta</taxon>
        <taxon>Magnoliopsida</taxon>
        <taxon>Liliopsida</taxon>
        <taxon>Poales</taxon>
        <taxon>Poaceae</taxon>
        <taxon>PACMAD clade</taxon>
        <taxon>Panicoideae</taxon>
        <taxon>Panicodae</taxon>
        <taxon>Paniceae</taxon>
        <taxon>Panicinae</taxon>
        <taxon>Panicum</taxon>
        <taxon>Panicum sect. Hiantes</taxon>
    </lineage>
</organism>
<feature type="domain" description="Aminotransferase-like plant mobile" evidence="1">
    <location>
        <begin position="2"/>
        <end position="172"/>
    </location>
</feature>
<evidence type="ECO:0000313" key="3">
    <source>
        <dbReference type="Proteomes" id="UP000823388"/>
    </source>
</evidence>
<keyword evidence="3" id="KW-1185">Reference proteome</keyword>
<sequence length="180" mass="20491">MFNNSHGAYVDRVLVPYALEIAEAAVEEMSQYSWGAAVLAATYRGLCKASVQNKHNAILTGCPILLQLWSYERIAIGRPLVDHSPYELDMYGDTEDDRPIMGTLWYARQKRWAHVQSRRAYPEFVAEFDRLTPEDIVWEPYSELAINTRAPIGIFSVCFQDQAFWMTTTALVYDPSPTCG</sequence>
<comment type="caution">
    <text evidence="2">The sequence shown here is derived from an EMBL/GenBank/DDBJ whole genome shotgun (WGS) entry which is preliminary data.</text>
</comment>
<name>A0A8T0RUC5_PANVG</name>
<evidence type="ECO:0000259" key="1">
    <source>
        <dbReference type="Pfam" id="PF10536"/>
    </source>
</evidence>